<feature type="transmembrane region" description="Helical" evidence="8">
    <location>
        <begin position="74"/>
        <end position="98"/>
    </location>
</feature>
<keyword evidence="4 8" id="KW-1003">Cell membrane</keyword>
<evidence type="ECO:0000256" key="6">
    <source>
        <dbReference type="ARBA" id="ARBA00022989"/>
    </source>
</evidence>
<dbReference type="Proteomes" id="UP000503162">
    <property type="component" value="Chromosome"/>
</dbReference>
<evidence type="ECO:0000256" key="3">
    <source>
        <dbReference type="ARBA" id="ARBA00022448"/>
    </source>
</evidence>
<dbReference type="PANTHER" id="PTHR30269">
    <property type="entry name" value="TRANSMEMBRANE PROTEIN YFCA"/>
    <property type="match status" value="1"/>
</dbReference>
<keyword evidence="7 8" id="KW-0472">Membrane</keyword>
<evidence type="ECO:0000256" key="8">
    <source>
        <dbReference type="RuleBase" id="RU363041"/>
    </source>
</evidence>
<dbReference type="KEGG" id="hcz:G9Q37_12040"/>
<reference evidence="9 10" key="1">
    <citation type="submission" date="2020-03" db="EMBL/GenBank/DDBJ databases">
        <title>Hydrogenophaga sp. nov. isolated from cyanobacterial mat.</title>
        <authorList>
            <person name="Thorat V."/>
            <person name="Kirdat K."/>
            <person name="Tiwarekar B."/>
            <person name="Costa E.D."/>
            <person name="Yadav A."/>
        </authorList>
    </citation>
    <scope>NUCLEOTIDE SEQUENCE [LARGE SCALE GENOMIC DNA]</scope>
    <source>
        <strain evidence="9 10">BA0156</strain>
    </source>
</reference>
<name>A0A6G8II44_9BURK</name>
<comment type="similarity">
    <text evidence="2 8">Belongs to the 4-toluene sulfonate uptake permease (TSUP) (TC 2.A.102) family.</text>
</comment>
<keyword evidence="5 8" id="KW-0812">Transmembrane</keyword>
<dbReference type="PANTHER" id="PTHR30269:SF37">
    <property type="entry name" value="MEMBRANE TRANSPORTER PROTEIN"/>
    <property type="match status" value="1"/>
</dbReference>
<evidence type="ECO:0000256" key="1">
    <source>
        <dbReference type="ARBA" id="ARBA00004651"/>
    </source>
</evidence>
<dbReference type="GO" id="GO:0005886">
    <property type="term" value="C:plasma membrane"/>
    <property type="evidence" value="ECO:0007669"/>
    <property type="project" value="UniProtKB-SubCell"/>
</dbReference>
<feature type="transmembrane region" description="Helical" evidence="8">
    <location>
        <begin position="200"/>
        <end position="219"/>
    </location>
</feature>
<feature type="transmembrane region" description="Helical" evidence="8">
    <location>
        <begin position="110"/>
        <end position="130"/>
    </location>
</feature>
<keyword evidence="6 8" id="KW-1133">Transmembrane helix</keyword>
<gene>
    <name evidence="9" type="ORF">G9Q37_12040</name>
</gene>
<keyword evidence="10" id="KW-1185">Reference proteome</keyword>
<dbReference type="InterPro" id="IPR002781">
    <property type="entry name" value="TM_pro_TauE-like"/>
</dbReference>
<evidence type="ECO:0000313" key="10">
    <source>
        <dbReference type="Proteomes" id="UP000503162"/>
    </source>
</evidence>
<evidence type="ECO:0000256" key="2">
    <source>
        <dbReference type="ARBA" id="ARBA00009142"/>
    </source>
</evidence>
<keyword evidence="3" id="KW-0813">Transport</keyword>
<comment type="subcellular location">
    <subcellularLocation>
        <location evidence="1 8">Cell membrane</location>
        <topology evidence="1 8">Multi-pass membrane protein</topology>
    </subcellularLocation>
</comment>
<dbReference type="Pfam" id="PF01925">
    <property type="entry name" value="TauE"/>
    <property type="match status" value="1"/>
</dbReference>
<feature type="transmembrane region" description="Helical" evidence="8">
    <location>
        <begin position="45"/>
        <end position="68"/>
    </location>
</feature>
<accession>A0A6G8II44</accession>
<evidence type="ECO:0000256" key="7">
    <source>
        <dbReference type="ARBA" id="ARBA00023136"/>
    </source>
</evidence>
<feature type="transmembrane region" description="Helical" evidence="8">
    <location>
        <begin position="136"/>
        <end position="156"/>
    </location>
</feature>
<organism evidence="9 10">
    <name type="scientific">Hydrogenophaga crocea</name>
    <dbReference type="NCBI Taxonomy" id="2716225"/>
    <lineage>
        <taxon>Bacteria</taxon>
        <taxon>Pseudomonadati</taxon>
        <taxon>Pseudomonadota</taxon>
        <taxon>Betaproteobacteria</taxon>
        <taxon>Burkholderiales</taxon>
        <taxon>Comamonadaceae</taxon>
        <taxon>Hydrogenophaga</taxon>
    </lineage>
</organism>
<feature type="transmembrane region" description="Helical" evidence="8">
    <location>
        <begin position="168"/>
        <end position="188"/>
    </location>
</feature>
<evidence type="ECO:0000256" key="4">
    <source>
        <dbReference type="ARBA" id="ARBA00022475"/>
    </source>
</evidence>
<sequence>MPESANAVVAASSTSSLRVSPHNVAFCIAGLSPVSSLPIITDPHFYAVAVPAVILLGISKSGFGAGFGSLAVPLMALAVTVPQAAAILMPVLLVMDLLGMAAFRQHVDRALLKFLLPFGLLGVVVGTLMFKWLSPAVVAGIVGVLTLLFLAQRLVFPPRPDSPPPPRWLGAILTAASGFTSFIAHAGGPPINAYVVPLRLSPVLFTGTMAFFFFFVNLAKWIPYAWLGLIDLNNMSTSLVLLPLAPVGVWIGVRIAHRIQPVLFYRLIHIGMFLTGCKLVWDAWA</sequence>
<dbReference type="EMBL" id="CP049989">
    <property type="protein sequence ID" value="QIM52823.1"/>
    <property type="molecule type" value="Genomic_DNA"/>
</dbReference>
<protein>
    <recommendedName>
        <fullName evidence="8">Probable membrane transporter protein</fullName>
    </recommendedName>
</protein>
<dbReference type="InterPro" id="IPR052017">
    <property type="entry name" value="TSUP"/>
</dbReference>
<evidence type="ECO:0000313" key="9">
    <source>
        <dbReference type="EMBL" id="QIM52823.1"/>
    </source>
</evidence>
<dbReference type="AlphaFoldDB" id="A0A6G8II44"/>
<proteinExistence type="inferred from homology"/>
<feature type="transmembrane region" description="Helical" evidence="8">
    <location>
        <begin position="263"/>
        <end position="281"/>
    </location>
</feature>
<feature type="transmembrane region" description="Helical" evidence="8">
    <location>
        <begin position="239"/>
        <end position="257"/>
    </location>
</feature>
<evidence type="ECO:0000256" key="5">
    <source>
        <dbReference type="ARBA" id="ARBA00022692"/>
    </source>
</evidence>